<dbReference type="SUPFAM" id="SSF54001">
    <property type="entry name" value="Cysteine proteinases"/>
    <property type="match status" value="1"/>
</dbReference>
<dbReference type="RefSeq" id="WP_243167888.1">
    <property type="nucleotide sequence ID" value="NZ_AP023367.1"/>
</dbReference>
<organism evidence="7 8">
    <name type="scientific">Anaerocolumna cellulosilytica</name>
    <dbReference type="NCBI Taxonomy" id="433286"/>
    <lineage>
        <taxon>Bacteria</taxon>
        <taxon>Bacillati</taxon>
        <taxon>Bacillota</taxon>
        <taxon>Clostridia</taxon>
        <taxon>Lachnospirales</taxon>
        <taxon>Lachnospiraceae</taxon>
        <taxon>Anaerocolumna</taxon>
    </lineage>
</organism>
<protein>
    <submittedName>
        <fullName evidence="7">Uncharacterized protein</fullName>
    </submittedName>
</protein>
<dbReference type="KEGG" id="acel:acsn021_38940"/>
<sequence>MNIKKIQEKPMVIHTKQKNQIHSHQPKSVTIKGGNIYTRTRSPKIKAVAVNKNFSKAGKSSPQYRNQKPKKIHLKSTVHGEGNVKEPDKGKLQKKAKESNQSIKGKQTNLHITEQTGAIGARVATDQMEGGKEIQQATYMAHEAFRPVTGIAYLSANALKKQIVERKKRERKKVEAEKKLGKKSETKSTKETARETTSKATNETGKRKTAERATKPGTISPDTARKTTPVAGSMGRVTGIKKKLASGYTSRIAMEAKDTKAANKNRKLAFFLDKMKAQENQQDSIAKLMKDLVTKRAFQWIKTVAPMIGLVLLLLVLVVAMITIPVIAVVAVLYNSPFALFLPPLETGNTVQTVTSAYVAEFNREVTTVASDHVGYEEGQIVYVDYEGTDAIPSNYYDILAVYMVKYGVGDTATIMNDTSKAWLKSVVEDMCSYTTSTGAETETVTEEDGTTSTLTTTYLYVNISLKSYRDMISEYGFNKDEVEMLEEIMSPEYLSMLGWSGSEEEGEPGIGSLIEEEINAILASISDTRQKAVCSYVLHRVGYPYSQELRDSGNYYDCSSLAYYGWKSAGVNISNGGATTAAAEGEKLEKAGKTVTLDAIQPGDLIFYSYTNNRRYRDISHVAIYVGGGKVVEARSIKYGVVYREIPNIGKIVLIGRP</sequence>
<evidence type="ECO:0000256" key="1">
    <source>
        <dbReference type="ARBA" id="ARBA00007074"/>
    </source>
</evidence>
<dbReference type="InterPro" id="IPR000064">
    <property type="entry name" value="NLP_P60_dom"/>
</dbReference>
<proteinExistence type="inferred from homology"/>
<feature type="region of interest" description="Disordered" evidence="5">
    <location>
        <begin position="165"/>
        <end position="231"/>
    </location>
</feature>
<keyword evidence="2" id="KW-0645">Protease</keyword>
<keyword evidence="4" id="KW-0788">Thiol protease</keyword>
<evidence type="ECO:0000256" key="4">
    <source>
        <dbReference type="ARBA" id="ARBA00022807"/>
    </source>
</evidence>
<feature type="compositionally biased region" description="Basic and acidic residues" evidence="5">
    <location>
        <begin position="165"/>
        <end position="197"/>
    </location>
</feature>
<accession>A0A6S6RBB3</accession>
<dbReference type="Proteomes" id="UP000515561">
    <property type="component" value="Chromosome"/>
</dbReference>
<evidence type="ECO:0000313" key="8">
    <source>
        <dbReference type="Proteomes" id="UP000515561"/>
    </source>
</evidence>
<keyword evidence="8" id="KW-1185">Reference proteome</keyword>
<dbReference type="PROSITE" id="PS51935">
    <property type="entry name" value="NLPC_P60"/>
    <property type="match status" value="1"/>
</dbReference>
<keyword evidence="6" id="KW-1133">Transmembrane helix</keyword>
<evidence type="ECO:0000256" key="2">
    <source>
        <dbReference type="ARBA" id="ARBA00022670"/>
    </source>
</evidence>
<dbReference type="InterPro" id="IPR051202">
    <property type="entry name" value="Peptidase_C40"/>
</dbReference>
<keyword evidence="6" id="KW-0472">Membrane</keyword>
<feature type="compositionally biased region" description="Basic and acidic residues" evidence="5">
    <location>
        <begin position="204"/>
        <end position="214"/>
    </location>
</feature>
<comment type="similarity">
    <text evidence="1">Belongs to the peptidase C40 family.</text>
</comment>
<dbReference type="InterPro" id="IPR038765">
    <property type="entry name" value="Papain-like_cys_pep_sf"/>
</dbReference>
<dbReference type="GO" id="GO:0008234">
    <property type="term" value="F:cysteine-type peptidase activity"/>
    <property type="evidence" value="ECO:0007669"/>
    <property type="project" value="UniProtKB-KW"/>
</dbReference>
<evidence type="ECO:0000313" key="7">
    <source>
        <dbReference type="EMBL" id="BCJ96325.1"/>
    </source>
</evidence>
<evidence type="ECO:0000256" key="5">
    <source>
        <dbReference type="SAM" id="MobiDB-lite"/>
    </source>
</evidence>
<dbReference type="PANTHER" id="PTHR47053:SF1">
    <property type="entry name" value="MUREIN DD-ENDOPEPTIDASE MEPH-RELATED"/>
    <property type="match status" value="1"/>
</dbReference>
<keyword evidence="6" id="KW-0812">Transmembrane</keyword>
<dbReference type="AlphaFoldDB" id="A0A6S6RBB3"/>
<dbReference type="GO" id="GO:0006508">
    <property type="term" value="P:proteolysis"/>
    <property type="evidence" value="ECO:0007669"/>
    <property type="project" value="UniProtKB-KW"/>
</dbReference>
<dbReference type="Gene3D" id="3.90.1720.10">
    <property type="entry name" value="endopeptidase domain like (from Nostoc punctiforme)"/>
    <property type="match status" value="1"/>
</dbReference>
<dbReference type="EMBL" id="AP023367">
    <property type="protein sequence ID" value="BCJ96325.1"/>
    <property type="molecule type" value="Genomic_DNA"/>
</dbReference>
<feature type="transmembrane region" description="Helical" evidence="6">
    <location>
        <begin position="304"/>
        <end position="334"/>
    </location>
</feature>
<dbReference type="Pfam" id="PF00877">
    <property type="entry name" value="NLPC_P60"/>
    <property type="match status" value="1"/>
</dbReference>
<feature type="region of interest" description="Disordered" evidence="5">
    <location>
        <begin position="79"/>
        <end position="104"/>
    </location>
</feature>
<gene>
    <name evidence="7" type="ORF">acsn021_38940</name>
</gene>
<evidence type="ECO:0000256" key="3">
    <source>
        <dbReference type="ARBA" id="ARBA00022801"/>
    </source>
</evidence>
<evidence type="ECO:0000256" key="6">
    <source>
        <dbReference type="SAM" id="Phobius"/>
    </source>
</evidence>
<keyword evidence="3" id="KW-0378">Hydrolase</keyword>
<name>A0A6S6RBB3_9FIRM</name>
<dbReference type="PANTHER" id="PTHR47053">
    <property type="entry name" value="MUREIN DD-ENDOPEPTIDASE MEPH-RELATED"/>
    <property type="match status" value="1"/>
</dbReference>
<feature type="compositionally biased region" description="Basic and acidic residues" evidence="5">
    <location>
        <begin position="82"/>
        <end position="98"/>
    </location>
</feature>
<reference evidence="7 8" key="1">
    <citation type="journal article" date="2016" name="Int. J. Syst. Evol. Microbiol.">
        <title>Descriptions of Anaerotaenia torta gen. nov., sp. nov. and Anaerocolumna cellulosilytica gen. nov., sp. nov. isolated from a methanogenic reactor of cattle waste.</title>
        <authorList>
            <person name="Uek A."/>
            <person name="Ohtaki Y."/>
            <person name="Kaku N."/>
            <person name="Ueki K."/>
        </authorList>
    </citation>
    <scope>NUCLEOTIDE SEQUENCE [LARGE SCALE GENOMIC DNA]</scope>
    <source>
        <strain evidence="7 8">SN021</strain>
    </source>
</reference>